<dbReference type="AlphaFoldDB" id="E4ZUL7"/>
<proteinExistence type="predicted"/>
<dbReference type="Proteomes" id="UP000002668">
    <property type="component" value="Genome"/>
</dbReference>
<sequence length="136" mass="14830">MVRTLARIVLAVFSVQLYSTLYPRRLISTANQTTADLSLDEPTPVQRAPDGPTPTPTCTLKIFEFPPVQTECTFYENTVTATSYTECHGCAIQTVVLGLGLPCRKIDYLPGDTTTTVTQCSTTPLPSGGNVEMPWK</sequence>
<dbReference type="VEuPathDB" id="FungiDB:LEMA_P115110.1"/>
<dbReference type="eggNOG" id="ENOG502T68F">
    <property type="taxonomic scope" value="Eukaryota"/>
</dbReference>
<name>E4ZUL7_LEPMJ</name>
<evidence type="ECO:0000313" key="1">
    <source>
        <dbReference type="EMBL" id="CBX95096.1"/>
    </source>
</evidence>
<reference evidence="2" key="1">
    <citation type="journal article" date="2011" name="Nat. Commun.">
        <title>Effector diversification within compartments of the Leptosphaeria maculans genome affected by Repeat-Induced Point mutations.</title>
        <authorList>
            <person name="Rouxel T."/>
            <person name="Grandaubert J."/>
            <person name="Hane J.K."/>
            <person name="Hoede C."/>
            <person name="van de Wouw A.P."/>
            <person name="Couloux A."/>
            <person name="Dominguez V."/>
            <person name="Anthouard V."/>
            <person name="Bally P."/>
            <person name="Bourras S."/>
            <person name="Cozijnsen A.J."/>
            <person name="Ciuffetti L.M."/>
            <person name="Degrave A."/>
            <person name="Dilmaghani A."/>
            <person name="Duret L."/>
            <person name="Fudal I."/>
            <person name="Goodwin S.B."/>
            <person name="Gout L."/>
            <person name="Glaser N."/>
            <person name="Linglin J."/>
            <person name="Kema G.H.J."/>
            <person name="Lapalu N."/>
            <person name="Lawrence C.B."/>
            <person name="May K."/>
            <person name="Meyer M."/>
            <person name="Ollivier B."/>
            <person name="Poulain J."/>
            <person name="Schoch C.L."/>
            <person name="Simon A."/>
            <person name="Spatafora J.W."/>
            <person name="Stachowiak A."/>
            <person name="Turgeon B.G."/>
            <person name="Tyler B.M."/>
            <person name="Vincent D."/>
            <person name="Weissenbach J."/>
            <person name="Amselem J."/>
            <person name="Quesneville H."/>
            <person name="Oliver R.P."/>
            <person name="Wincker P."/>
            <person name="Balesdent M.-H."/>
            <person name="Howlett B.J."/>
        </authorList>
    </citation>
    <scope>NUCLEOTIDE SEQUENCE [LARGE SCALE GENOMIC DNA]</scope>
    <source>
        <strain evidence="2">JN3 / isolate v23.1.3 / race Av1-4-5-6-7-8</strain>
    </source>
</reference>
<organism evidence="2">
    <name type="scientific">Leptosphaeria maculans (strain JN3 / isolate v23.1.3 / race Av1-4-5-6-7-8)</name>
    <name type="common">Blackleg fungus</name>
    <name type="synonym">Phoma lingam</name>
    <dbReference type="NCBI Taxonomy" id="985895"/>
    <lineage>
        <taxon>Eukaryota</taxon>
        <taxon>Fungi</taxon>
        <taxon>Dikarya</taxon>
        <taxon>Ascomycota</taxon>
        <taxon>Pezizomycotina</taxon>
        <taxon>Dothideomycetes</taxon>
        <taxon>Pleosporomycetidae</taxon>
        <taxon>Pleosporales</taxon>
        <taxon>Pleosporineae</taxon>
        <taxon>Leptosphaeriaceae</taxon>
        <taxon>Plenodomus</taxon>
        <taxon>Plenodomus lingam/Leptosphaeria maculans species complex</taxon>
    </lineage>
</organism>
<keyword evidence="2" id="KW-1185">Reference proteome</keyword>
<dbReference type="OrthoDB" id="3777408at2759"/>
<protein>
    <submittedName>
        <fullName evidence="1">Predicted protein</fullName>
    </submittedName>
</protein>
<dbReference type="InParanoid" id="E4ZUL7"/>
<dbReference type="HOGENOM" id="CLU_1875808_0_0_1"/>
<evidence type="ECO:0000313" key="2">
    <source>
        <dbReference type="Proteomes" id="UP000002668"/>
    </source>
</evidence>
<dbReference type="EMBL" id="FP929126">
    <property type="protein sequence ID" value="CBX95096.1"/>
    <property type="molecule type" value="Genomic_DNA"/>
</dbReference>
<accession>E4ZUL7</accession>
<gene>
    <name evidence="1" type="ORF">LEMA_P115110.1</name>
</gene>